<protein>
    <submittedName>
        <fullName evidence="1">Carboxypeptidase-like regulatory domain-containing protein</fullName>
    </submittedName>
</protein>
<keyword evidence="1" id="KW-0378">Hydrolase</keyword>
<dbReference type="PANTHER" id="PTHR41339">
    <property type="entry name" value="LIPL48"/>
    <property type="match status" value="1"/>
</dbReference>
<dbReference type="KEGG" id="aup:AsAng_0028040"/>
<keyword evidence="1" id="KW-0645">Protease</keyword>
<dbReference type="Proteomes" id="UP001060919">
    <property type="component" value="Chromosome"/>
</dbReference>
<reference evidence="1" key="1">
    <citation type="submission" date="2022-09" db="EMBL/GenBank/DDBJ databases">
        <title>Aureispira anguillicida sp. nov., isolated from Leptocephalus of Japanese eel Anguilla japonica.</title>
        <authorList>
            <person name="Yuasa K."/>
            <person name="Mekata T."/>
            <person name="Ikunari K."/>
        </authorList>
    </citation>
    <scope>NUCLEOTIDE SEQUENCE</scope>
    <source>
        <strain evidence="1">EL160426</strain>
    </source>
</reference>
<keyword evidence="2" id="KW-1185">Reference proteome</keyword>
<keyword evidence="1" id="KW-0121">Carboxypeptidase</keyword>
<gene>
    <name evidence="1" type="ORF">AsAng_0028040</name>
</gene>
<dbReference type="EMBL" id="AP026867">
    <property type="protein sequence ID" value="BDS12089.1"/>
    <property type="molecule type" value="Genomic_DNA"/>
</dbReference>
<dbReference type="RefSeq" id="WP_264793206.1">
    <property type="nucleotide sequence ID" value="NZ_AP026867.1"/>
</dbReference>
<dbReference type="PANTHER" id="PTHR41339:SF1">
    <property type="entry name" value="SECRETED PROTEIN"/>
    <property type="match status" value="1"/>
</dbReference>
<evidence type="ECO:0000313" key="2">
    <source>
        <dbReference type="Proteomes" id="UP001060919"/>
    </source>
</evidence>
<proteinExistence type="predicted"/>
<dbReference type="InterPro" id="IPR008969">
    <property type="entry name" value="CarboxyPept-like_regulatory"/>
</dbReference>
<accession>A0A915YFB8</accession>
<dbReference type="AlphaFoldDB" id="A0A915YFB8"/>
<dbReference type="GO" id="GO:0004180">
    <property type="term" value="F:carboxypeptidase activity"/>
    <property type="evidence" value="ECO:0007669"/>
    <property type="project" value="UniProtKB-KW"/>
</dbReference>
<name>A0A915YFB8_9BACT</name>
<organism evidence="1 2">
    <name type="scientific">Aureispira anguillae</name>
    <dbReference type="NCBI Taxonomy" id="2864201"/>
    <lineage>
        <taxon>Bacteria</taxon>
        <taxon>Pseudomonadati</taxon>
        <taxon>Bacteroidota</taxon>
        <taxon>Saprospiria</taxon>
        <taxon>Saprospirales</taxon>
        <taxon>Saprospiraceae</taxon>
        <taxon>Aureispira</taxon>
    </lineage>
</organism>
<evidence type="ECO:0000313" key="1">
    <source>
        <dbReference type="EMBL" id="BDS12089.1"/>
    </source>
</evidence>
<dbReference type="Pfam" id="PF13715">
    <property type="entry name" value="CarbopepD_reg_2"/>
    <property type="match status" value="1"/>
</dbReference>
<sequence>MKLLLINKLLITQTNKMENLKNLFAFLMLAITISFTACTTETSTVNISGTVTDGTNGLDGVTVTASTGETATTNSTGGYEITAAKDGSLTFSLKGYTSKTVNVDGQTTIDVTLSVDPWITSFDGNGNTTVDPQFPANSLIPSAALTATSSTDAWYTTANYKGAVESVIGTPWYANSNWSFFSRIIGGTNTSAALNTTGKATKDITDAWMQAQGTTIQWSADTIYVLDGFVFVGSGQTLNIPAGTIVQGKAGTGSNASALIVTKDAKIEATGTAADPIVFTFEGDNGNTPATERGKWGGLIILGNAGLNSSPGQTQIEGIPTSETRGLYGGSDNSDNSGTLRYVSIRHGGTNIGNDNEINGLTLGGVGSGTTIEYVEIVANKDDGIEWFGGTVNAKYLISAYCADDALDYDEGYRGKNQFVIIYQDATAADRGGEHDGGTNPETATPYATPKFWNVTSVGSSTSKAITFRDNAGGEYHNSIFMNYGKGIDIEDLEGQDQDSYKQFQDGNLKIANSIFFNIGAGTTGLDLFTVSN</sequence>
<dbReference type="SUPFAM" id="SSF49464">
    <property type="entry name" value="Carboxypeptidase regulatory domain-like"/>
    <property type="match status" value="1"/>
</dbReference>
<dbReference type="Gene3D" id="2.60.40.1120">
    <property type="entry name" value="Carboxypeptidase-like, regulatory domain"/>
    <property type="match status" value="1"/>
</dbReference>